<dbReference type="Proteomes" id="UP000036893">
    <property type="component" value="Unassembled WGS sequence"/>
</dbReference>
<dbReference type="EMBL" id="BBXM02000010">
    <property type="protein sequence ID" value="GIC94514.1"/>
    <property type="molecule type" value="Genomic_DNA"/>
</dbReference>
<feature type="region of interest" description="Disordered" evidence="5">
    <location>
        <begin position="1"/>
        <end position="21"/>
    </location>
</feature>
<dbReference type="GeneID" id="66989319"/>
<evidence type="ECO:0000256" key="3">
    <source>
        <dbReference type="ARBA" id="ARBA00023163"/>
    </source>
</evidence>
<feature type="domain" description="Zn(2)-C6 fungal-type" evidence="6">
    <location>
        <begin position="61"/>
        <end position="83"/>
    </location>
</feature>
<evidence type="ECO:0000313" key="7">
    <source>
        <dbReference type="EMBL" id="GIC94514.1"/>
    </source>
</evidence>
<dbReference type="GO" id="GO:0003677">
    <property type="term" value="F:DNA binding"/>
    <property type="evidence" value="ECO:0007669"/>
    <property type="project" value="UniProtKB-KW"/>
</dbReference>
<dbReference type="GO" id="GO:0000981">
    <property type="term" value="F:DNA-binding transcription factor activity, RNA polymerase II-specific"/>
    <property type="evidence" value="ECO:0007669"/>
    <property type="project" value="InterPro"/>
</dbReference>
<reference evidence="7" key="2">
    <citation type="submission" date="2021-01" db="EMBL/GenBank/DDBJ databases">
        <title>Pan-genome distribution and transcriptional activeness of fungal secondary metabolism genes in Aspergillus section Fumigati.</title>
        <authorList>
            <person name="Takahashi H."/>
            <person name="Umemura M."/>
            <person name="Ninomiya A."/>
            <person name="Kusuya Y."/>
            <person name="Urayama S."/>
            <person name="Shimizu M."/>
            <person name="Watanabe A."/>
            <person name="Kamei K."/>
            <person name="Yaguchi T."/>
            <person name="Hagiwara D."/>
        </authorList>
    </citation>
    <scope>NUCLEOTIDE SEQUENCE</scope>
    <source>
        <strain evidence="7">IFM 46973</strain>
    </source>
</reference>
<evidence type="ECO:0000256" key="4">
    <source>
        <dbReference type="ARBA" id="ARBA00023242"/>
    </source>
</evidence>
<dbReference type="InterPro" id="IPR036864">
    <property type="entry name" value="Zn2-C6_fun-type_DNA-bd_sf"/>
</dbReference>
<dbReference type="InterPro" id="IPR001138">
    <property type="entry name" value="Zn2Cys6_DnaBD"/>
</dbReference>
<organism evidence="7 8">
    <name type="scientific">Aspergillus udagawae</name>
    <dbReference type="NCBI Taxonomy" id="91492"/>
    <lineage>
        <taxon>Eukaryota</taxon>
        <taxon>Fungi</taxon>
        <taxon>Dikarya</taxon>
        <taxon>Ascomycota</taxon>
        <taxon>Pezizomycotina</taxon>
        <taxon>Eurotiomycetes</taxon>
        <taxon>Eurotiomycetidae</taxon>
        <taxon>Eurotiales</taxon>
        <taxon>Aspergillaceae</taxon>
        <taxon>Aspergillus</taxon>
        <taxon>Aspergillus subgen. Fumigati</taxon>
    </lineage>
</organism>
<name>A0A8E0V667_9EURO</name>
<comment type="caution">
    <text evidence="7">The sequence shown here is derived from an EMBL/GenBank/DDBJ whole genome shotgun (WGS) entry which is preliminary data.</text>
</comment>
<reference evidence="7" key="1">
    <citation type="journal article" date="2015" name="Genome Announc.">
        <title>Draft Genome Sequence of the Pathogenic Filamentous Fungus Aspergillus udagawae Strain IFM 46973T.</title>
        <authorList>
            <person name="Kusuya Y."/>
            <person name="Takahashi-Nakaguchi A."/>
            <person name="Takahashi H."/>
            <person name="Yaguchi T."/>
        </authorList>
    </citation>
    <scope>NUCLEOTIDE SEQUENCE</scope>
    <source>
        <strain evidence="7">IFM 46973</strain>
    </source>
</reference>
<dbReference type="RefSeq" id="XP_043151780.1">
    <property type="nucleotide sequence ID" value="XM_043295845.1"/>
</dbReference>
<gene>
    <name evidence="7" type="ORF">Aud_001843</name>
</gene>
<dbReference type="SUPFAM" id="SSF57701">
    <property type="entry name" value="Zn2/Cys6 DNA-binding domain"/>
    <property type="match status" value="1"/>
</dbReference>
<dbReference type="GO" id="GO:0008270">
    <property type="term" value="F:zinc ion binding"/>
    <property type="evidence" value="ECO:0007669"/>
    <property type="project" value="InterPro"/>
</dbReference>
<dbReference type="Pfam" id="PF00172">
    <property type="entry name" value="Zn_clus"/>
    <property type="match status" value="1"/>
</dbReference>
<keyword evidence="4" id="KW-0539">Nucleus</keyword>
<keyword evidence="2" id="KW-0238">DNA-binding</keyword>
<dbReference type="Gene3D" id="4.10.240.10">
    <property type="entry name" value="Zn(2)-C6 fungal-type DNA-binding domain"/>
    <property type="match status" value="1"/>
</dbReference>
<sequence length="100" mass="10874">MSAKSDGSPTGRALREEEDSQGLLLEEDLVSLSKDTEDNATATTEKSAHGEPVADFLLAQQTKCDRINPCSQCIKTGSQCTYKLGQTVKTKRQRILISSL</sequence>
<evidence type="ECO:0000256" key="5">
    <source>
        <dbReference type="SAM" id="MobiDB-lite"/>
    </source>
</evidence>
<evidence type="ECO:0000313" key="8">
    <source>
        <dbReference type="Proteomes" id="UP000036893"/>
    </source>
</evidence>
<keyword evidence="3" id="KW-0804">Transcription</keyword>
<dbReference type="CDD" id="cd00067">
    <property type="entry name" value="GAL4"/>
    <property type="match status" value="1"/>
</dbReference>
<evidence type="ECO:0000256" key="1">
    <source>
        <dbReference type="ARBA" id="ARBA00023015"/>
    </source>
</evidence>
<accession>A0A8E0V667</accession>
<dbReference type="AlphaFoldDB" id="A0A8E0V667"/>
<keyword evidence="1" id="KW-0805">Transcription regulation</keyword>
<proteinExistence type="predicted"/>
<evidence type="ECO:0000256" key="2">
    <source>
        <dbReference type="ARBA" id="ARBA00023125"/>
    </source>
</evidence>
<evidence type="ECO:0000259" key="6">
    <source>
        <dbReference type="Pfam" id="PF00172"/>
    </source>
</evidence>
<protein>
    <recommendedName>
        <fullName evidence="6">Zn(2)-C6 fungal-type domain-containing protein</fullName>
    </recommendedName>
</protein>